<gene>
    <name evidence="1" type="ORF">HHI36_000056</name>
</gene>
<evidence type="ECO:0000313" key="2">
    <source>
        <dbReference type="Proteomes" id="UP001516400"/>
    </source>
</evidence>
<sequence>MGDYNIYFHYLYNERWKELYTSSSIEEAFESFVNTLPYYINQCFPSQLKSAKKQKCKPWGIMILSKMLKHLYHQSSVPHPNNIAFYRKYKKISTLQAAKKLHSIKRYLGVHKSKVAWSIINDNVNSNSKSRVTLRDILIEDKLVWCRIILMNIWLA</sequence>
<keyword evidence="2" id="KW-1185">Reference proteome</keyword>
<dbReference type="EMBL" id="JABFTP020000185">
    <property type="protein sequence ID" value="KAL3285525.1"/>
    <property type="molecule type" value="Genomic_DNA"/>
</dbReference>
<dbReference type="AlphaFoldDB" id="A0ABD2P3X8"/>
<name>A0ABD2P3X8_9CUCU</name>
<organism evidence="1 2">
    <name type="scientific">Cryptolaemus montrouzieri</name>
    <dbReference type="NCBI Taxonomy" id="559131"/>
    <lineage>
        <taxon>Eukaryota</taxon>
        <taxon>Metazoa</taxon>
        <taxon>Ecdysozoa</taxon>
        <taxon>Arthropoda</taxon>
        <taxon>Hexapoda</taxon>
        <taxon>Insecta</taxon>
        <taxon>Pterygota</taxon>
        <taxon>Neoptera</taxon>
        <taxon>Endopterygota</taxon>
        <taxon>Coleoptera</taxon>
        <taxon>Polyphaga</taxon>
        <taxon>Cucujiformia</taxon>
        <taxon>Coccinelloidea</taxon>
        <taxon>Coccinellidae</taxon>
        <taxon>Scymninae</taxon>
        <taxon>Scymnini</taxon>
        <taxon>Cryptolaemus</taxon>
    </lineage>
</organism>
<evidence type="ECO:0008006" key="3">
    <source>
        <dbReference type="Google" id="ProtNLM"/>
    </source>
</evidence>
<protein>
    <recommendedName>
        <fullName evidence="3">Maturase K</fullName>
    </recommendedName>
</protein>
<proteinExistence type="predicted"/>
<dbReference type="Proteomes" id="UP001516400">
    <property type="component" value="Unassembled WGS sequence"/>
</dbReference>
<accession>A0ABD2P3X8</accession>
<evidence type="ECO:0000313" key="1">
    <source>
        <dbReference type="EMBL" id="KAL3285525.1"/>
    </source>
</evidence>
<comment type="caution">
    <text evidence="1">The sequence shown here is derived from an EMBL/GenBank/DDBJ whole genome shotgun (WGS) entry which is preliminary data.</text>
</comment>
<reference evidence="1 2" key="1">
    <citation type="journal article" date="2021" name="BMC Biol.">
        <title>Horizontally acquired antibacterial genes associated with adaptive radiation of ladybird beetles.</title>
        <authorList>
            <person name="Li H.S."/>
            <person name="Tang X.F."/>
            <person name="Huang Y.H."/>
            <person name="Xu Z.Y."/>
            <person name="Chen M.L."/>
            <person name="Du X.Y."/>
            <person name="Qiu B.Y."/>
            <person name="Chen P.T."/>
            <person name="Zhang W."/>
            <person name="Slipinski A."/>
            <person name="Escalona H.E."/>
            <person name="Waterhouse R.M."/>
            <person name="Zwick A."/>
            <person name="Pang H."/>
        </authorList>
    </citation>
    <scope>NUCLEOTIDE SEQUENCE [LARGE SCALE GENOMIC DNA]</scope>
    <source>
        <strain evidence="1">SYSU2018</strain>
    </source>
</reference>